<dbReference type="SUPFAM" id="SSF51735">
    <property type="entry name" value="NAD(P)-binding Rossmann-fold domains"/>
    <property type="match status" value="1"/>
</dbReference>
<dbReference type="EMBL" id="JACCBN010000001">
    <property type="protein sequence ID" value="NYD37486.1"/>
    <property type="molecule type" value="Genomic_DNA"/>
</dbReference>
<dbReference type="InterPro" id="IPR051604">
    <property type="entry name" value="Ergot_Alk_Oxidoreductase"/>
</dbReference>
<sequence>MTVLVTGATGRIGVELVPELTARGVTVRPMVRRATGSPGEVVADLDDAASLAVALRGVDVLFLNTPSSARAAEQQIRCADLAVAAGVRRLVLLSQLGAAADSPVRFLRWHAQVEAHVATLPLEVTVLRPNLFVQAVAAAAYGGVLGAPVGDARVSVIDVRDIAAVAAVVLTEDGHVGATYTLTGPAPVTHAELAATLGPEFVDLDPAAFRAMLDGVLPAWQADGLIEDYAHYRRGEAEQVDPAVPTLLGRPARGPEALTLTR</sequence>
<name>A0A7Y9DY51_9PSEU</name>
<accession>A0A7Y9DY51</accession>
<evidence type="ECO:0000313" key="3">
    <source>
        <dbReference type="Proteomes" id="UP000535890"/>
    </source>
</evidence>
<proteinExistence type="predicted"/>
<evidence type="ECO:0000313" key="2">
    <source>
        <dbReference type="EMBL" id="NYD37486.1"/>
    </source>
</evidence>
<protein>
    <submittedName>
        <fullName evidence="2">Uncharacterized protein YbjT (DUF2867 family)</fullName>
    </submittedName>
</protein>
<dbReference type="InterPro" id="IPR016040">
    <property type="entry name" value="NAD(P)-bd_dom"/>
</dbReference>
<feature type="domain" description="NAD(P)-binding" evidence="1">
    <location>
        <begin position="7"/>
        <end position="172"/>
    </location>
</feature>
<gene>
    <name evidence="2" type="ORF">BJ983_003588</name>
</gene>
<dbReference type="PANTHER" id="PTHR43162:SF1">
    <property type="entry name" value="PRESTALK A DIFFERENTIATION PROTEIN A"/>
    <property type="match status" value="1"/>
</dbReference>
<dbReference type="AlphaFoldDB" id="A0A7Y9DY51"/>
<dbReference type="Proteomes" id="UP000535890">
    <property type="component" value="Unassembled WGS sequence"/>
</dbReference>
<dbReference type="Gene3D" id="3.90.25.10">
    <property type="entry name" value="UDP-galactose 4-epimerase, domain 1"/>
    <property type="match status" value="1"/>
</dbReference>
<dbReference type="Gene3D" id="3.40.50.720">
    <property type="entry name" value="NAD(P)-binding Rossmann-like Domain"/>
    <property type="match status" value="1"/>
</dbReference>
<reference evidence="2 3" key="1">
    <citation type="submission" date="2020-07" db="EMBL/GenBank/DDBJ databases">
        <title>Sequencing the genomes of 1000 actinobacteria strains.</title>
        <authorList>
            <person name="Klenk H.-P."/>
        </authorList>
    </citation>
    <scope>NUCLEOTIDE SEQUENCE [LARGE SCALE GENOMIC DNA]</scope>
    <source>
        <strain evidence="2 3">DSM 45772</strain>
    </source>
</reference>
<dbReference type="PANTHER" id="PTHR43162">
    <property type="match status" value="1"/>
</dbReference>
<keyword evidence="3" id="KW-1185">Reference proteome</keyword>
<organism evidence="2 3">
    <name type="scientific">Actinomycetospora corticicola</name>
    <dbReference type="NCBI Taxonomy" id="663602"/>
    <lineage>
        <taxon>Bacteria</taxon>
        <taxon>Bacillati</taxon>
        <taxon>Actinomycetota</taxon>
        <taxon>Actinomycetes</taxon>
        <taxon>Pseudonocardiales</taxon>
        <taxon>Pseudonocardiaceae</taxon>
        <taxon>Actinomycetospora</taxon>
    </lineage>
</organism>
<comment type="caution">
    <text evidence="2">The sequence shown here is derived from an EMBL/GenBank/DDBJ whole genome shotgun (WGS) entry which is preliminary data.</text>
</comment>
<dbReference type="InterPro" id="IPR036291">
    <property type="entry name" value="NAD(P)-bd_dom_sf"/>
</dbReference>
<dbReference type="RefSeq" id="WP_179795039.1">
    <property type="nucleotide sequence ID" value="NZ_BAABHP010000025.1"/>
</dbReference>
<evidence type="ECO:0000259" key="1">
    <source>
        <dbReference type="Pfam" id="PF13460"/>
    </source>
</evidence>
<dbReference type="Pfam" id="PF13460">
    <property type="entry name" value="NAD_binding_10"/>
    <property type="match status" value="1"/>
</dbReference>